<organism evidence="12 13">
    <name type="scientific">Bordetella genomosp. 4</name>
    <dbReference type="NCBI Taxonomy" id="463044"/>
    <lineage>
        <taxon>Bacteria</taxon>
        <taxon>Pseudomonadati</taxon>
        <taxon>Pseudomonadota</taxon>
        <taxon>Betaproteobacteria</taxon>
        <taxon>Burkholderiales</taxon>
        <taxon>Alcaligenaceae</taxon>
        <taxon>Bordetella</taxon>
    </lineage>
</organism>
<keyword evidence="6 11" id="KW-0547">Nucleotide-binding</keyword>
<comment type="function">
    <text evidence="11">Catalyzes the specific phosphorylation of the 3-hydroxyl group of shikimic acid using ATP as a cosubstrate.</text>
</comment>
<comment type="caution">
    <text evidence="11">Lacks conserved residue(s) required for the propagation of feature annotation.</text>
</comment>
<comment type="similarity">
    <text evidence="2 11">Belongs to the shikimate kinase family.</text>
</comment>
<dbReference type="GO" id="GO:0004765">
    <property type="term" value="F:shikimate kinase activity"/>
    <property type="evidence" value="ECO:0007669"/>
    <property type="project" value="UniProtKB-UniRule"/>
</dbReference>
<comment type="cofactor">
    <cofactor evidence="11">
        <name>Mg(2+)</name>
        <dbReference type="ChEBI" id="CHEBI:18420"/>
    </cofactor>
    <text evidence="11">Binds 1 Mg(2+) ion per subunit.</text>
</comment>
<keyword evidence="8 11" id="KW-0067">ATP-binding</keyword>
<dbReference type="HAMAP" id="MF_00109">
    <property type="entry name" value="Shikimate_kinase"/>
    <property type="match status" value="1"/>
</dbReference>
<proteinExistence type="inferred from homology"/>
<name>A0A261V026_9BORD</name>
<dbReference type="CDD" id="cd00464">
    <property type="entry name" value="SK"/>
    <property type="match status" value="1"/>
</dbReference>
<dbReference type="UniPathway" id="UPA00053">
    <property type="reaction ID" value="UER00088"/>
</dbReference>
<keyword evidence="13" id="KW-1185">Reference proteome</keyword>
<protein>
    <recommendedName>
        <fullName evidence="3 11">Shikimate kinase</fullName>
        <shortName evidence="11">SK</shortName>
        <ecNumber evidence="3 11">2.7.1.71</ecNumber>
    </recommendedName>
</protein>
<keyword evidence="11" id="KW-0963">Cytoplasm</keyword>
<dbReference type="Pfam" id="PF01202">
    <property type="entry name" value="SKI"/>
    <property type="match status" value="1"/>
</dbReference>
<comment type="pathway">
    <text evidence="1 11">Metabolic intermediate biosynthesis; chorismate biosynthesis; chorismate from D-erythrose 4-phosphate and phosphoenolpyruvate: step 5/7.</text>
</comment>
<dbReference type="Proteomes" id="UP000216885">
    <property type="component" value="Unassembled WGS sequence"/>
</dbReference>
<evidence type="ECO:0000256" key="10">
    <source>
        <dbReference type="ARBA" id="ARBA00048567"/>
    </source>
</evidence>
<comment type="catalytic activity">
    <reaction evidence="10 11">
        <text>shikimate + ATP = 3-phosphoshikimate + ADP + H(+)</text>
        <dbReference type="Rhea" id="RHEA:13121"/>
        <dbReference type="ChEBI" id="CHEBI:15378"/>
        <dbReference type="ChEBI" id="CHEBI:30616"/>
        <dbReference type="ChEBI" id="CHEBI:36208"/>
        <dbReference type="ChEBI" id="CHEBI:145989"/>
        <dbReference type="ChEBI" id="CHEBI:456216"/>
        <dbReference type="EC" id="2.7.1.71"/>
    </reaction>
</comment>
<evidence type="ECO:0000256" key="8">
    <source>
        <dbReference type="ARBA" id="ARBA00022840"/>
    </source>
</evidence>
<sequence>MNVPANIASATSAEPAESVCAAAEAGSCASLPHDLPIFLVGMMGAGKTTIGRGLARALGREFIDLDHELEARCGVRVPIIFEIEGEDGFRKREAAALDHCSSRRGIVLATGGGAILAADNRRMLSERGVVVYLRASLDELFRRTSRDRNRPLLANADPRGTLRDLMVKRAPLYEEVADLVIDTGTMPVSLLVKSILPLLQAYEKNL</sequence>
<dbReference type="EC" id="2.7.1.71" evidence="3 11"/>
<feature type="binding site" evidence="11">
    <location>
        <position position="112"/>
    </location>
    <ligand>
        <name>substrate</name>
    </ligand>
</feature>
<keyword evidence="7 11" id="KW-0418">Kinase</keyword>
<evidence type="ECO:0000256" key="5">
    <source>
        <dbReference type="ARBA" id="ARBA00022679"/>
    </source>
</evidence>
<dbReference type="InterPro" id="IPR031322">
    <property type="entry name" value="Shikimate/glucono_kinase"/>
</dbReference>
<dbReference type="InterPro" id="IPR027417">
    <property type="entry name" value="P-loop_NTPase"/>
</dbReference>
<feature type="binding site" evidence="11">
    <location>
        <position position="150"/>
    </location>
    <ligand>
        <name>ATP</name>
        <dbReference type="ChEBI" id="CHEBI:30616"/>
    </ligand>
</feature>
<evidence type="ECO:0000256" key="6">
    <source>
        <dbReference type="ARBA" id="ARBA00022741"/>
    </source>
</evidence>
<evidence type="ECO:0000256" key="3">
    <source>
        <dbReference type="ARBA" id="ARBA00012154"/>
    </source>
</evidence>
<dbReference type="AlphaFoldDB" id="A0A261V026"/>
<gene>
    <name evidence="11" type="primary">aroK</name>
    <name evidence="12" type="ORF">CAL20_00155</name>
</gene>
<keyword evidence="9 11" id="KW-0057">Aromatic amino acid biosynthesis</keyword>
<evidence type="ECO:0000256" key="4">
    <source>
        <dbReference type="ARBA" id="ARBA00022605"/>
    </source>
</evidence>
<dbReference type="SUPFAM" id="SSF52540">
    <property type="entry name" value="P-loop containing nucleoside triphosphate hydrolases"/>
    <property type="match status" value="1"/>
</dbReference>
<keyword evidence="11" id="KW-0460">Magnesium</keyword>
<evidence type="ECO:0000256" key="9">
    <source>
        <dbReference type="ARBA" id="ARBA00023141"/>
    </source>
</evidence>
<dbReference type="OrthoDB" id="9800332at2"/>
<dbReference type="PANTHER" id="PTHR21087">
    <property type="entry name" value="SHIKIMATE KINASE"/>
    <property type="match status" value="1"/>
</dbReference>
<comment type="subcellular location">
    <subcellularLocation>
        <location evidence="11">Cytoplasm</location>
    </subcellularLocation>
</comment>
<comment type="caution">
    <text evidence="12">The sequence shown here is derived from an EMBL/GenBank/DDBJ whole genome shotgun (WGS) entry which is preliminary data.</text>
</comment>
<dbReference type="GO" id="GO:0000287">
    <property type="term" value="F:magnesium ion binding"/>
    <property type="evidence" value="ECO:0007669"/>
    <property type="project" value="UniProtKB-UniRule"/>
</dbReference>
<dbReference type="PANTHER" id="PTHR21087:SF16">
    <property type="entry name" value="SHIKIMATE KINASE 1, CHLOROPLASTIC"/>
    <property type="match status" value="1"/>
</dbReference>
<evidence type="ECO:0000256" key="11">
    <source>
        <dbReference type="HAMAP-Rule" id="MF_00109"/>
    </source>
</evidence>
<dbReference type="GO" id="GO:0008652">
    <property type="term" value="P:amino acid biosynthetic process"/>
    <property type="evidence" value="ECO:0007669"/>
    <property type="project" value="UniProtKB-KW"/>
</dbReference>
<dbReference type="GO" id="GO:0005524">
    <property type="term" value="F:ATP binding"/>
    <property type="evidence" value="ECO:0007669"/>
    <property type="project" value="UniProtKB-UniRule"/>
</dbReference>
<keyword evidence="4 11" id="KW-0028">Amino-acid biosynthesis</keyword>
<keyword evidence="5 11" id="KW-0808">Transferase</keyword>
<evidence type="ECO:0000313" key="12">
    <source>
        <dbReference type="EMBL" id="OZI67498.1"/>
    </source>
</evidence>
<dbReference type="InterPro" id="IPR023000">
    <property type="entry name" value="Shikimate_kinase_CS"/>
</dbReference>
<dbReference type="Gene3D" id="3.40.50.300">
    <property type="entry name" value="P-loop containing nucleotide triphosphate hydrolases"/>
    <property type="match status" value="1"/>
</dbReference>
<feature type="binding site" evidence="11">
    <location>
        <begin position="44"/>
        <end position="49"/>
    </location>
    <ligand>
        <name>ATP</name>
        <dbReference type="ChEBI" id="CHEBI:30616"/>
    </ligand>
</feature>
<dbReference type="PRINTS" id="PR01100">
    <property type="entry name" value="SHIKIMTKNASE"/>
</dbReference>
<dbReference type="GO" id="GO:0005829">
    <property type="term" value="C:cytosol"/>
    <property type="evidence" value="ECO:0007669"/>
    <property type="project" value="TreeGrafter"/>
</dbReference>
<evidence type="ECO:0000313" key="13">
    <source>
        <dbReference type="Proteomes" id="UP000216885"/>
    </source>
</evidence>
<evidence type="ECO:0000256" key="1">
    <source>
        <dbReference type="ARBA" id="ARBA00004842"/>
    </source>
</evidence>
<evidence type="ECO:0000256" key="2">
    <source>
        <dbReference type="ARBA" id="ARBA00006997"/>
    </source>
</evidence>
<feature type="binding site" evidence="11">
    <location>
        <position position="169"/>
    </location>
    <ligand>
        <name>substrate</name>
    </ligand>
</feature>
<dbReference type="GO" id="GO:0009423">
    <property type="term" value="P:chorismate biosynthetic process"/>
    <property type="evidence" value="ECO:0007669"/>
    <property type="project" value="UniProtKB-UniRule"/>
</dbReference>
<dbReference type="GO" id="GO:0009073">
    <property type="term" value="P:aromatic amino acid family biosynthetic process"/>
    <property type="evidence" value="ECO:0007669"/>
    <property type="project" value="UniProtKB-KW"/>
</dbReference>
<feature type="binding site" evidence="11">
    <location>
        <position position="90"/>
    </location>
    <ligand>
        <name>substrate</name>
    </ligand>
</feature>
<feature type="binding site" evidence="11">
    <location>
        <position position="48"/>
    </location>
    <ligand>
        <name>Mg(2+)</name>
        <dbReference type="ChEBI" id="CHEBI:18420"/>
    </ligand>
</feature>
<accession>A0A261V026</accession>
<feature type="binding site" evidence="11">
    <location>
        <position position="66"/>
    </location>
    <ligand>
        <name>substrate</name>
    </ligand>
</feature>
<evidence type="ECO:0000256" key="7">
    <source>
        <dbReference type="ARBA" id="ARBA00022777"/>
    </source>
</evidence>
<dbReference type="InterPro" id="IPR000623">
    <property type="entry name" value="Shikimate_kinase/TSH1"/>
</dbReference>
<reference evidence="12 13" key="1">
    <citation type="submission" date="2017-05" db="EMBL/GenBank/DDBJ databases">
        <title>Complete and WGS of Bordetella genogroups.</title>
        <authorList>
            <person name="Spilker T."/>
            <person name="LiPuma J."/>
        </authorList>
    </citation>
    <scope>NUCLEOTIDE SEQUENCE [LARGE SCALE GENOMIC DNA]</scope>
    <source>
        <strain evidence="12 13">AU9919</strain>
    </source>
</reference>
<keyword evidence="11" id="KW-0479">Metal-binding</keyword>
<comment type="subunit">
    <text evidence="11">Monomer.</text>
</comment>
<dbReference type="RefSeq" id="WP_094823900.1">
    <property type="nucleotide sequence ID" value="NZ_NEVO01000019.1"/>
</dbReference>
<dbReference type="PROSITE" id="PS01128">
    <property type="entry name" value="SHIKIMATE_KINASE"/>
    <property type="match status" value="1"/>
</dbReference>
<dbReference type="EMBL" id="NEVQ01000001">
    <property type="protein sequence ID" value="OZI67498.1"/>
    <property type="molecule type" value="Genomic_DNA"/>
</dbReference>